<proteinExistence type="predicted"/>
<organism evidence="2">
    <name type="scientific">Hydrogenovibrio crunogenus (strain DSM 25203 / XCL-2)</name>
    <name type="common">Thiomicrospira crunogena</name>
    <dbReference type="NCBI Taxonomy" id="317025"/>
    <lineage>
        <taxon>Bacteria</taxon>
        <taxon>Pseudomonadati</taxon>
        <taxon>Pseudomonadota</taxon>
        <taxon>Gammaproteobacteria</taxon>
        <taxon>Thiotrichales</taxon>
        <taxon>Piscirickettsiaceae</taxon>
        <taxon>Hydrogenovibrio</taxon>
    </lineage>
</organism>
<dbReference type="EMBL" id="CP000109">
    <property type="protein sequence ID" value="ABB41914.1"/>
    <property type="molecule type" value="Genomic_DNA"/>
</dbReference>
<gene>
    <name evidence="2" type="ordered locus">Tcr_1319</name>
</gene>
<dbReference type="Pfam" id="PF13643">
    <property type="entry name" value="DUF4145"/>
    <property type="match status" value="1"/>
</dbReference>
<sequence>MSELVANCPRCGAEHMTFDLTQEHFTHTHYNWQYWFEAFCICRNCKKSTVFVLAQNTDTDKTIVQKNGLVNLKDSVNRYMRVEGYINLKDSVKYKPPEHLPENIDAAFREGAACMSIGCFNASGTMFRLCVDLATREMLPEGEEEGLNARVKRNLGLRLPWLFDKGVLPEALRDLSGCIKDDGNDGAHEGTLSEEDAEDLLDFTSVLLERIYTEPERLRLAKERREKRRGDK</sequence>
<name>Q31G09_HYDCU</name>
<accession>Q31G09</accession>
<dbReference type="AlphaFoldDB" id="Q31G09"/>
<dbReference type="HOGENOM" id="CLU_1154441_0_0_6"/>
<evidence type="ECO:0000313" key="2">
    <source>
        <dbReference type="EMBL" id="ABB41914.1"/>
    </source>
</evidence>
<reference evidence="2" key="1">
    <citation type="submission" date="2006-07" db="EMBL/GenBank/DDBJ databases">
        <title>Complete sequence of Thiomicrospira crunogena XCL-2.</title>
        <authorList>
            <consortium name="US DOE Joint Genome Institute"/>
            <person name="Copeland A."/>
            <person name="Lucas S."/>
            <person name="Lapidus A."/>
            <person name="Barry K."/>
            <person name="Detter J.C."/>
            <person name="Glavina del Rio T."/>
            <person name="Hammon N."/>
            <person name="Israni S."/>
            <person name="Dalin E."/>
            <person name="Tice H."/>
            <person name="Pitluck S."/>
            <person name="Chain P."/>
            <person name="Malfatti S."/>
            <person name="Shin M."/>
            <person name="Vergez L."/>
            <person name="Schmutz J."/>
            <person name="Larimer F."/>
            <person name="Land M."/>
            <person name="Hauser L."/>
            <person name="Kyrpides N."/>
            <person name="Lykidis A."/>
            <person name="Scott K.M."/>
            <person name="Sievert S."/>
            <person name="Kerfeld C."/>
            <person name="Freyermuth S."/>
            <person name="Dobrinski K."/>
            <person name="Boller A."/>
            <person name="Fitzpatrick K."/>
            <person name="Thoma P."/>
            <person name="Moore J."/>
            <person name="Richardson P."/>
        </authorList>
    </citation>
    <scope>NUCLEOTIDE SEQUENCE</scope>
    <source>
        <strain evidence="2">XCL-2</strain>
    </source>
</reference>
<dbReference type="InterPro" id="IPR025285">
    <property type="entry name" value="DUF4145"/>
</dbReference>
<dbReference type="OrthoDB" id="6712829at2"/>
<dbReference type="KEGG" id="tcx:Tcr_1319"/>
<dbReference type="eggNOG" id="ENOG502ZK6K">
    <property type="taxonomic scope" value="Bacteria"/>
</dbReference>
<feature type="domain" description="DUF4145" evidence="1">
    <location>
        <begin position="113"/>
        <end position="204"/>
    </location>
</feature>
<protein>
    <recommendedName>
        <fullName evidence="1">DUF4145 domain-containing protein</fullName>
    </recommendedName>
</protein>
<evidence type="ECO:0000259" key="1">
    <source>
        <dbReference type="Pfam" id="PF13643"/>
    </source>
</evidence>